<name>A0ABS5Z9J5_9GAMM</name>
<feature type="domain" description="DUF1266" evidence="1">
    <location>
        <begin position="51"/>
        <end position="218"/>
    </location>
</feature>
<comment type="caution">
    <text evidence="2">The sequence shown here is derived from an EMBL/GenBank/DDBJ whole genome shotgun (WGS) entry which is preliminary data.</text>
</comment>
<dbReference type="EMBL" id="JAGSOY010000008">
    <property type="protein sequence ID" value="MBU2710563.1"/>
    <property type="molecule type" value="Genomic_DNA"/>
</dbReference>
<dbReference type="Proteomes" id="UP000690515">
    <property type="component" value="Unassembled WGS sequence"/>
</dbReference>
<gene>
    <name evidence="2" type="ORF">KCG35_05785</name>
</gene>
<protein>
    <submittedName>
        <fullName evidence="2">DUF1266 domain-containing protein</fullName>
    </submittedName>
</protein>
<accession>A0ABS5Z9J5</accession>
<organism evidence="2 3">
    <name type="scientific">Zooshikella harenae</name>
    <dbReference type="NCBI Taxonomy" id="2827238"/>
    <lineage>
        <taxon>Bacteria</taxon>
        <taxon>Pseudomonadati</taxon>
        <taxon>Pseudomonadota</taxon>
        <taxon>Gammaproteobacteria</taxon>
        <taxon>Oceanospirillales</taxon>
        <taxon>Zooshikellaceae</taxon>
        <taxon>Zooshikella</taxon>
    </lineage>
</organism>
<evidence type="ECO:0000313" key="3">
    <source>
        <dbReference type="Proteomes" id="UP000690515"/>
    </source>
</evidence>
<dbReference type="RefSeq" id="WP_215818728.1">
    <property type="nucleotide sequence ID" value="NZ_JAGSOY010000008.1"/>
</dbReference>
<dbReference type="Pfam" id="PF06889">
    <property type="entry name" value="DUF1266"/>
    <property type="match status" value="1"/>
</dbReference>
<evidence type="ECO:0000313" key="2">
    <source>
        <dbReference type="EMBL" id="MBU2710563.1"/>
    </source>
</evidence>
<evidence type="ECO:0000259" key="1">
    <source>
        <dbReference type="Pfam" id="PF06889"/>
    </source>
</evidence>
<sequence>MMKFNYPPQHTSQQMRAIGLACLHDVLLEDANQTLFGCDDSEEYKNHWRTQLQRDWKVTCGSSLIELKNWLIEQGGYNAAFSARARFLNTIDSKRQLSYIDTYKQEQEEYQVLQFVKRSLPELTHMGIKAWDIATCIHLFRRGAFVGYISEEKAWECIFEAADLAFSCFLSWREFALSFLYGRQFWKKEFTVNSILDIYCCWKTLLTTNDSPVNTFYWHNKLNVIG</sequence>
<keyword evidence="3" id="KW-1185">Reference proteome</keyword>
<dbReference type="InterPro" id="IPR009677">
    <property type="entry name" value="DUF1266"/>
</dbReference>
<proteinExistence type="predicted"/>
<reference evidence="2 3" key="1">
    <citation type="submission" date="2021-04" db="EMBL/GenBank/DDBJ databases">
        <authorList>
            <person name="Pira H."/>
            <person name="Risdian C."/>
            <person name="Wink J."/>
        </authorList>
    </citation>
    <scope>NUCLEOTIDE SEQUENCE [LARGE SCALE GENOMIC DNA]</scope>
    <source>
        <strain evidence="2 3">WH53</strain>
    </source>
</reference>